<proteinExistence type="inferred from homology"/>
<evidence type="ECO:0000256" key="1">
    <source>
        <dbReference type="ARBA" id="ARBA00004141"/>
    </source>
</evidence>
<feature type="transmembrane region" description="Helical" evidence="6">
    <location>
        <begin position="145"/>
        <end position="166"/>
    </location>
</feature>
<dbReference type="AlphaFoldDB" id="A0A850RIJ2"/>
<dbReference type="GO" id="GO:0016020">
    <property type="term" value="C:membrane"/>
    <property type="evidence" value="ECO:0007669"/>
    <property type="project" value="UniProtKB-SubCell"/>
</dbReference>
<organism evidence="7 8">
    <name type="scientific">Allochromatium humboldtianum</name>
    <dbReference type="NCBI Taxonomy" id="504901"/>
    <lineage>
        <taxon>Bacteria</taxon>
        <taxon>Pseudomonadati</taxon>
        <taxon>Pseudomonadota</taxon>
        <taxon>Gammaproteobacteria</taxon>
        <taxon>Chromatiales</taxon>
        <taxon>Chromatiaceae</taxon>
        <taxon>Allochromatium</taxon>
    </lineage>
</organism>
<dbReference type="PANTHER" id="PTHR12608">
    <property type="entry name" value="TRANSMEMBRANE PROTEIN HTP-1 RELATED"/>
    <property type="match status" value="1"/>
</dbReference>
<comment type="subcellular location">
    <subcellularLocation>
        <location evidence="1 6">Membrane</location>
        <topology evidence="1 6">Multi-pass membrane protein</topology>
    </subcellularLocation>
</comment>
<evidence type="ECO:0000256" key="2">
    <source>
        <dbReference type="ARBA" id="ARBA00009190"/>
    </source>
</evidence>
<comment type="similarity">
    <text evidence="2 6">Belongs to the GDT1 family.</text>
</comment>
<sequence length="198" mass="21106">MESLIATSLLGNLTAAATTFGLIFLAEIGDKSQLVCMALAARHRHRPVFLGALAAFVVLNGLAVVFGAGLAQWVPERVLAALVAILFAVFGLLSLRVEEQDETEELKTFSGHGLFVTTFLMIFLAEMGDKTQLAVAGMTGTLPAVPVWIGATLALGTTSALGVFVGCRLLRHIPLHRLHQISGLLFLMFAAFAVTRVF</sequence>
<dbReference type="GO" id="GO:0046873">
    <property type="term" value="F:metal ion transmembrane transporter activity"/>
    <property type="evidence" value="ECO:0007669"/>
    <property type="project" value="InterPro"/>
</dbReference>
<evidence type="ECO:0000313" key="8">
    <source>
        <dbReference type="Proteomes" id="UP000592294"/>
    </source>
</evidence>
<evidence type="ECO:0000256" key="6">
    <source>
        <dbReference type="RuleBase" id="RU365102"/>
    </source>
</evidence>
<dbReference type="Pfam" id="PF01169">
    <property type="entry name" value="GDT1"/>
    <property type="match status" value="2"/>
</dbReference>
<name>A0A850RIJ2_9GAMM</name>
<keyword evidence="3 6" id="KW-0812">Transmembrane</keyword>
<dbReference type="RefSeq" id="WP_176977454.1">
    <property type="nucleotide sequence ID" value="NZ_JABZEO010000011.1"/>
</dbReference>
<evidence type="ECO:0000256" key="3">
    <source>
        <dbReference type="ARBA" id="ARBA00022692"/>
    </source>
</evidence>
<keyword evidence="4 6" id="KW-1133">Transmembrane helix</keyword>
<gene>
    <name evidence="7" type="ORF">HW932_15810</name>
</gene>
<feature type="transmembrane region" description="Helical" evidence="6">
    <location>
        <begin position="47"/>
        <end position="71"/>
    </location>
</feature>
<dbReference type="PANTHER" id="PTHR12608:SF1">
    <property type="entry name" value="TRANSMEMBRANE PROTEIN 165"/>
    <property type="match status" value="1"/>
</dbReference>
<evidence type="ECO:0000313" key="7">
    <source>
        <dbReference type="EMBL" id="NVZ10730.1"/>
    </source>
</evidence>
<evidence type="ECO:0000256" key="4">
    <source>
        <dbReference type="ARBA" id="ARBA00022989"/>
    </source>
</evidence>
<feature type="transmembrane region" description="Helical" evidence="6">
    <location>
        <begin position="6"/>
        <end position="26"/>
    </location>
</feature>
<feature type="transmembrane region" description="Helical" evidence="6">
    <location>
        <begin position="77"/>
        <end position="97"/>
    </location>
</feature>
<dbReference type="Proteomes" id="UP000592294">
    <property type="component" value="Unassembled WGS sequence"/>
</dbReference>
<dbReference type="EMBL" id="JABZEO010000011">
    <property type="protein sequence ID" value="NVZ10730.1"/>
    <property type="molecule type" value="Genomic_DNA"/>
</dbReference>
<dbReference type="InterPro" id="IPR001727">
    <property type="entry name" value="GDT1-like"/>
</dbReference>
<feature type="transmembrane region" description="Helical" evidence="6">
    <location>
        <begin position="178"/>
        <end position="197"/>
    </location>
</feature>
<accession>A0A850RIJ2</accession>
<reference evidence="7 8" key="1">
    <citation type="submission" date="2020-06" db="EMBL/GenBank/DDBJ databases">
        <title>Whole-genome sequence of Allochromatium humboldtianum DSM 21881, type strain.</title>
        <authorList>
            <person name="Kyndt J.A."/>
            <person name="Meyer T.E."/>
        </authorList>
    </citation>
    <scope>NUCLEOTIDE SEQUENCE [LARGE SCALE GENOMIC DNA]</scope>
    <source>
        <strain evidence="7 8">DSM 21881</strain>
    </source>
</reference>
<keyword evidence="5 6" id="KW-0472">Membrane</keyword>
<feature type="transmembrane region" description="Helical" evidence="6">
    <location>
        <begin position="109"/>
        <end position="125"/>
    </location>
</feature>
<comment type="caution">
    <text evidence="7">The sequence shown here is derived from an EMBL/GenBank/DDBJ whole genome shotgun (WGS) entry which is preliminary data.</text>
</comment>
<protein>
    <recommendedName>
        <fullName evidence="6">GDT1 family protein</fullName>
    </recommendedName>
</protein>
<evidence type="ECO:0000256" key="5">
    <source>
        <dbReference type="ARBA" id="ARBA00023136"/>
    </source>
</evidence>
<keyword evidence="8" id="KW-1185">Reference proteome</keyword>